<keyword evidence="3" id="KW-1185">Reference proteome</keyword>
<dbReference type="AlphaFoldDB" id="A0A6G1K8X0"/>
<feature type="region of interest" description="Disordered" evidence="1">
    <location>
        <begin position="382"/>
        <end position="409"/>
    </location>
</feature>
<accession>A0A6G1K8X0</accession>
<dbReference type="PANTHER" id="PTHR43591:SF24">
    <property type="entry name" value="2-METHOXY-6-POLYPRENYL-1,4-BENZOQUINOL METHYLASE, MITOCHONDRIAL"/>
    <property type="match status" value="1"/>
</dbReference>
<keyword evidence="2" id="KW-0489">Methyltransferase</keyword>
<reference evidence="2" key="1">
    <citation type="journal article" date="2020" name="Stud. Mycol.">
        <title>101 Dothideomycetes genomes: a test case for predicting lifestyles and emergence of pathogens.</title>
        <authorList>
            <person name="Haridas S."/>
            <person name="Albert R."/>
            <person name="Binder M."/>
            <person name="Bloem J."/>
            <person name="Labutti K."/>
            <person name="Salamov A."/>
            <person name="Andreopoulos B."/>
            <person name="Baker S."/>
            <person name="Barry K."/>
            <person name="Bills G."/>
            <person name="Bluhm B."/>
            <person name="Cannon C."/>
            <person name="Castanera R."/>
            <person name="Culley D."/>
            <person name="Daum C."/>
            <person name="Ezra D."/>
            <person name="Gonzalez J."/>
            <person name="Henrissat B."/>
            <person name="Kuo A."/>
            <person name="Liang C."/>
            <person name="Lipzen A."/>
            <person name="Lutzoni F."/>
            <person name="Magnuson J."/>
            <person name="Mondo S."/>
            <person name="Nolan M."/>
            <person name="Ohm R."/>
            <person name="Pangilinan J."/>
            <person name="Park H.-J."/>
            <person name="Ramirez L."/>
            <person name="Alfaro M."/>
            <person name="Sun H."/>
            <person name="Tritt A."/>
            <person name="Yoshinaga Y."/>
            <person name="Zwiers L.-H."/>
            <person name="Turgeon B."/>
            <person name="Goodwin S."/>
            <person name="Spatafora J."/>
            <person name="Crous P."/>
            <person name="Grigoriev I."/>
        </authorList>
    </citation>
    <scope>NUCLEOTIDE SEQUENCE</scope>
    <source>
        <strain evidence="2">CBS 279.74</strain>
    </source>
</reference>
<gene>
    <name evidence="2" type="ORF">K504DRAFT_467230</name>
</gene>
<evidence type="ECO:0000313" key="2">
    <source>
        <dbReference type="EMBL" id="KAF2709258.1"/>
    </source>
</evidence>
<protein>
    <submittedName>
        <fullName evidence="2">S-adenosyl-L-methionine-dependent methyltransferase</fullName>
    </submittedName>
</protein>
<dbReference type="PANTHER" id="PTHR43591">
    <property type="entry name" value="METHYLTRANSFERASE"/>
    <property type="match status" value="1"/>
</dbReference>
<dbReference type="Gene3D" id="3.40.50.150">
    <property type="entry name" value="Vaccinia Virus protein VP39"/>
    <property type="match status" value="1"/>
</dbReference>
<keyword evidence="2" id="KW-0808">Transferase</keyword>
<dbReference type="InterPro" id="IPR029063">
    <property type="entry name" value="SAM-dependent_MTases_sf"/>
</dbReference>
<feature type="region of interest" description="Disordered" evidence="1">
    <location>
        <begin position="508"/>
        <end position="530"/>
    </location>
</feature>
<dbReference type="Pfam" id="PF13489">
    <property type="entry name" value="Methyltransf_23"/>
    <property type="match status" value="1"/>
</dbReference>
<dbReference type="CDD" id="cd02440">
    <property type="entry name" value="AdoMet_MTases"/>
    <property type="match status" value="1"/>
</dbReference>
<evidence type="ECO:0000256" key="1">
    <source>
        <dbReference type="SAM" id="MobiDB-lite"/>
    </source>
</evidence>
<dbReference type="EMBL" id="MU005770">
    <property type="protein sequence ID" value="KAF2709258.1"/>
    <property type="molecule type" value="Genomic_DNA"/>
</dbReference>
<dbReference type="OrthoDB" id="2013972at2759"/>
<proteinExistence type="predicted"/>
<dbReference type="GO" id="GO:0008168">
    <property type="term" value="F:methyltransferase activity"/>
    <property type="evidence" value="ECO:0007669"/>
    <property type="project" value="UniProtKB-KW"/>
</dbReference>
<dbReference type="SUPFAM" id="SSF53335">
    <property type="entry name" value="S-adenosyl-L-methionine-dependent methyltransferases"/>
    <property type="match status" value="1"/>
</dbReference>
<sequence length="530" mass="59225">MSFSNLNGHAVADDIDENDSTLGDDQSSLTTSVTHSVFDFRYENGRRYHAYSDRKYPVPNDEIEQDRLDLQHQAFRLSLDEKLYRAPIGNDVHHVLDVGTGTGIWAIEFCDIHPSAQVIGTDLSPIQPELVPPNCSFLIDDCEEEWLFSHHFDFIHTRAMLAAIRDWPRFFQQAYDNLAPGGYLELQEIPFDAMCMDTSLTPETSPLLRWSSLFVQGAAQAGVDPSAPYHFDTLLRQVGFVDVNLAVHRWPVGQWAKGDKWKRLGKFAQEDLMDWLSSGSLLLFTRVLGWSRERLEVFLAEIRRELKEHKERCFYGQIMLWYARKPQSPVEWNSTDAAYFLEESIHLDVDEKLEPGDIQRSTSSQPLVSPSSLVVPTAGLSLATGSRATTPTNESSEDGSKSDFDDSSTLRGSWVKLNSLETCSVPPRSEGNTPTASGPTFMHDVLDADNDTASAPCLPKATPTTETEITPLPPPLDNDFAVAGPSTEGADPFKHVANSMNRVDVTVSCERKSKQSRAGKRPITEDSERI</sequence>
<organism evidence="2 3">
    <name type="scientific">Pleomassaria siparia CBS 279.74</name>
    <dbReference type="NCBI Taxonomy" id="1314801"/>
    <lineage>
        <taxon>Eukaryota</taxon>
        <taxon>Fungi</taxon>
        <taxon>Dikarya</taxon>
        <taxon>Ascomycota</taxon>
        <taxon>Pezizomycotina</taxon>
        <taxon>Dothideomycetes</taxon>
        <taxon>Pleosporomycetidae</taxon>
        <taxon>Pleosporales</taxon>
        <taxon>Pleomassariaceae</taxon>
        <taxon>Pleomassaria</taxon>
    </lineage>
</organism>
<feature type="compositionally biased region" description="Polar residues" evidence="1">
    <location>
        <begin position="383"/>
        <end position="394"/>
    </location>
</feature>
<name>A0A6G1K8X0_9PLEO</name>
<dbReference type="GO" id="GO:0032259">
    <property type="term" value="P:methylation"/>
    <property type="evidence" value="ECO:0007669"/>
    <property type="project" value="UniProtKB-KW"/>
</dbReference>
<dbReference type="Proteomes" id="UP000799428">
    <property type="component" value="Unassembled WGS sequence"/>
</dbReference>
<evidence type="ECO:0000313" key="3">
    <source>
        <dbReference type="Proteomes" id="UP000799428"/>
    </source>
</evidence>